<sequence>MDIAIIPSSTSLSTVHHDGAASISTLHSDIIQIHILTRLDGPTLASVGCASAQLNSLYTEETLWTNICHSTWPSTSSPRVRQVIADFHGAHRSFFADSFPLITTTYNSSPSNPGTDDLHRTPEFISAVDFHYRGELIFSKVVVTETSSGWFRCSPFRVDLLHPKDIVPTRIPYPNGNEIDDETACRNLAEELTLSWIVIDPMGSRAINLSSHKPVSVQRHWLSGEVRVGFASVLEGGGDKGSSTESVTCDVVVTCGVSQGRELLQVREVCLTVEDMDGRHMKGKESLVILRKALEGKRVNSGRREMGGRKRYEEYLERKMRRIERKVRTEGTLDILSASLLGVSAVFCIFWVIMFK</sequence>
<feature type="transmembrane region" description="Helical" evidence="1">
    <location>
        <begin position="335"/>
        <end position="355"/>
    </location>
</feature>
<keyword evidence="1" id="KW-0812">Transmembrane</keyword>
<organism evidence="2 3">
    <name type="scientific">Cannabis sativa</name>
    <name type="common">Hemp</name>
    <name type="synonym">Marijuana</name>
    <dbReference type="NCBI Taxonomy" id="3483"/>
    <lineage>
        <taxon>Eukaryota</taxon>
        <taxon>Viridiplantae</taxon>
        <taxon>Streptophyta</taxon>
        <taxon>Embryophyta</taxon>
        <taxon>Tracheophyta</taxon>
        <taxon>Spermatophyta</taxon>
        <taxon>Magnoliopsida</taxon>
        <taxon>eudicotyledons</taxon>
        <taxon>Gunneridae</taxon>
        <taxon>Pentapetalae</taxon>
        <taxon>rosids</taxon>
        <taxon>fabids</taxon>
        <taxon>Rosales</taxon>
        <taxon>Cannabaceae</taxon>
        <taxon>Cannabis</taxon>
    </lineage>
</organism>
<dbReference type="PANTHER" id="PTHR33736:SF13">
    <property type="entry name" value="OS11G0155100 PROTEIN"/>
    <property type="match status" value="1"/>
</dbReference>
<evidence type="ECO:0000313" key="2">
    <source>
        <dbReference type="EMBL" id="KAF4396913.1"/>
    </source>
</evidence>
<dbReference type="PANTHER" id="PTHR33736">
    <property type="entry name" value="F-BOX PROTEIN-RELATED"/>
    <property type="match status" value="1"/>
</dbReference>
<dbReference type="SUPFAM" id="SSF81383">
    <property type="entry name" value="F-box domain"/>
    <property type="match status" value="1"/>
</dbReference>
<dbReference type="InterPro" id="IPR045283">
    <property type="entry name" value="AT3G44326-like"/>
</dbReference>
<reference evidence="2 3" key="1">
    <citation type="journal article" date="2020" name="bioRxiv">
        <title>Sequence and annotation of 42 cannabis genomes reveals extensive copy number variation in cannabinoid synthesis and pathogen resistance genes.</title>
        <authorList>
            <person name="Mckernan K.J."/>
            <person name="Helbert Y."/>
            <person name="Kane L.T."/>
            <person name="Ebling H."/>
            <person name="Zhang L."/>
            <person name="Liu B."/>
            <person name="Eaton Z."/>
            <person name="Mclaughlin S."/>
            <person name="Kingan S."/>
            <person name="Baybayan P."/>
            <person name="Concepcion G."/>
            <person name="Jordan M."/>
            <person name="Riva A."/>
            <person name="Barbazuk W."/>
            <person name="Harkins T."/>
        </authorList>
    </citation>
    <scope>NUCLEOTIDE SEQUENCE [LARGE SCALE GENOMIC DNA]</scope>
    <source>
        <strain evidence="3">cv. Jamaican Lion 4</strain>
        <tissue evidence="2">Leaf</tissue>
    </source>
</reference>
<accession>A0A7J6HNU9</accession>
<keyword evidence="1" id="KW-1133">Transmembrane helix</keyword>
<proteinExistence type="predicted"/>
<evidence type="ECO:0008006" key="4">
    <source>
        <dbReference type="Google" id="ProtNLM"/>
    </source>
</evidence>
<comment type="caution">
    <text evidence="2">The sequence shown here is derived from an EMBL/GenBank/DDBJ whole genome shotgun (WGS) entry which is preliminary data.</text>
</comment>
<gene>
    <name evidence="2" type="ORF">F8388_004881</name>
</gene>
<dbReference type="Proteomes" id="UP000525078">
    <property type="component" value="Unassembled WGS sequence"/>
</dbReference>
<keyword evidence="1" id="KW-0472">Membrane</keyword>
<dbReference type="AlphaFoldDB" id="A0A7J6HNU9"/>
<dbReference type="EMBL" id="JAATIP010000001">
    <property type="protein sequence ID" value="KAF4396913.1"/>
    <property type="molecule type" value="Genomic_DNA"/>
</dbReference>
<protein>
    <recommendedName>
        <fullName evidence="4">F-box protein</fullName>
    </recommendedName>
</protein>
<evidence type="ECO:0000313" key="3">
    <source>
        <dbReference type="Proteomes" id="UP000525078"/>
    </source>
</evidence>
<evidence type="ECO:0000256" key="1">
    <source>
        <dbReference type="SAM" id="Phobius"/>
    </source>
</evidence>
<dbReference type="InterPro" id="IPR036047">
    <property type="entry name" value="F-box-like_dom_sf"/>
</dbReference>
<name>A0A7J6HNU9_CANSA</name>